<dbReference type="EMBL" id="UAQM01000003">
    <property type="protein sequence ID" value="SPU43165.1"/>
    <property type="molecule type" value="Genomic_DNA"/>
</dbReference>
<name>A0A2X1C465_BREDI</name>
<protein>
    <submittedName>
        <fullName evidence="1">Uncharacterized protein</fullName>
    </submittedName>
</protein>
<gene>
    <name evidence="1" type="ORF">NCTC11165_01090</name>
</gene>
<dbReference type="Proteomes" id="UP000250358">
    <property type="component" value="Unassembled WGS sequence"/>
</dbReference>
<organism evidence="1 2">
    <name type="scientific">Brevundimonas diminuta</name>
    <name type="common">Pseudomonas diminuta</name>
    <dbReference type="NCBI Taxonomy" id="293"/>
    <lineage>
        <taxon>Bacteria</taxon>
        <taxon>Pseudomonadati</taxon>
        <taxon>Pseudomonadota</taxon>
        <taxon>Alphaproteobacteria</taxon>
        <taxon>Caulobacterales</taxon>
        <taxon>Caulobacteraceae</taxon>
        <taxon>Brevundimonas</taxon>
    </lineage>
</organism>
<dbReference type="AlphaFoldDB" id="A0A2X1C465"/>
<sequence length="50" mass="5268">MLLLSHNYVTSSSPLTAMSFEAIDNTGFTNIAEALNKQPLAGAPVMLDGD</sequence>
<evidence type="ECO:0000313" key="1">
    <source>
        <dbReference type="EMBL" id="SPU43165.1"/>
    </source>
</evidence>
<dbReference type="RefSeq" id="WP_252865530.1">
    <property type="nucleotide sequence ID" value="NZ_UAQM01000003.1"/>
</dbReference>
<accession>A0A2X1C465</accession>
<proteinExistence type="predicted"/>
<reference evidence="1 2" key="1">
    <citation type="submission" date="2018-06" db="EMBL/GenBank/DDBJ databases">
        <authorList>
            <consortium name="Pathogen Informatics"/>
            <person name="Doyle S."/>
        </authorList>
    </citation>
    <scope>NUCLEOTIDE SEQUENCE [LARGE SCALE GENOMIC DNA]</scope>
    <source>
        <strain evidence="1 2">NCTC11165</strain>
    </source>
</reference>
<evidence type="ECO:0000313" key="2">
    <source>
        <dbReference type="Proteomes" id="UP000250358"/>
    </source>
</evidence>